<dbReference type="Proteomes" id="UP000247702">
    <property type="component" value="Unassembled WGS sequence"/>
</dbReference>
<organism evidence="1 2">
    <name type="scientific">Rhizophagus clarus</name>
    <dbReference type="NCBI Taxonomy" id="94130"/>
    <lineage>
        <taxon>Eukaryota</taxon>
        <taxon>Fungi</taxon>
        <taxon>Fungi incertae sedis</taxon>
        <taxon>Mucoromycota</taxon>
        <taxon>Glomeromycotina</taxon>
        <taxon>Glomeromycetes</taxon>
        <taxon>Glomerales</taxon>
        <taxon>Glomeraceae</taxon>
        <taxon>Rhizophagus</taxon>
    </lineage>
</organism>
<keyword evidence="2" id="KW-1185">Reference proteome</keyword>
<proteinExistence type="predicted"/>
<dbReference type="AlphaFoldDB" id="A0A2Z6QQU3"/>
<sequence length="353" mass="40730">MLNLRPLNYESAKSMFLDMYEYSRQTTDEGKNSVTQSLKSHYSSDLNNKDIGKLSTEFCNFVLNQQHFQIAMFDTGFIPKFIDDLLSPPFLMSHFDWGNQLFTGISQRKTAEIGNNPGDWKDLDDIRTVISFGLTGQLIKREFRLNSGISIGELERSGLIYLSNTNNEWHNWQLSDIFRGALGADTLLQRKVRLHSLKVFTENEKFLVKTDDVASFDKSVLCDDNVTRSLEEGVFRCCQGNANIDHRWILDSADNGKKLAIFSQIKYSERDVTTKMSTPNIKDWYDITMKSVENYKNDYDVVLVLFTNRKCTGKINIETMPHLLLIYPKNLEKYLSPTFAHRGLVDRPSENDY</sequence>
<reference evidence="1 2" key="1">
    <citation type="submission" date="2017-11" db="EMBL/GenBank/DDBJ databases">
        <title>The genome of Rhizophagus clarus HR1 reveals common genetic basis of auxotrophy among arbuscular mycorrhizal fungi.</title>
        <authorList>
            <person name="Kobayashi Y."/>
        </authorList>
    </citation>
    <scope>NUCLEOTIDE SEQUENCE [LARGE SCALE GENOMIC DNA]</scope>
    <source>
        <strain evidence="1 2">HR1</strain>
    </source>
</reference>
<protein>
    <submittedName>
        <fullName evidence="1">Uncharacterized protein</fullName>
    </submittedName>
</protein>
<dbReference type="EMBL" id="BEXD01001029">
    <property type="protein sequence ID" value="GBB91835.1"/>
    <property type="molecule type" value="Genomic_DNA"/>
</dbReference>
<name>A0A2Z6QQU3_9GLOM</name>
<evidence type="ECO:0000313" key="1">
    <source>
        <dbReference type="EMBL" id="GBB91835.1"/>
    </source>
</evidence>
<evidence type="ECO:0000313" key="2">
    <source>
        <dbReference type="Proteomes" id="UP000247702"/>
    </source>
</evidence>
<accession>A0A2Z6QQU3</accession>
<gene>
    <name evidence="1" type="ORF">RclHR1_19240002</name>
</gene>
<comment type="caution">
    <text evidence="1">The sequence shown here is derived from an EMBL/GenBank/DDBJ whole genome shotgun (WGS) entry which is preliminary data.</text>
</comment>